<accession>A0A1T4NLM0</accession>
<comment type="function">
    <text evidence="9">Catalyzes a mechanistically unusual reaction, the ATP-dependent insertion of CO2 between the N7 and N8 nitrogen atoms of 7,8-diaminopelargonic acid (DAPA, also called 7,8-diammoniononanoate) to form a ureido ring.</text>
</comment>
<evidence type="ECO:0000256" key="4">
    <source>
        <dbReference type="ARBA" id="ARBA00022741"/>
    </source>
</evidence>
<dbReference type="STRING" id="115783.SAMN02745119_01683"/>
<feature type="binding site" evidence="9">
    <location>
        <begin position="13"/>
        <end position="18"/>
    </location>
    <ligand>
        <name>ATP</name>
        <dbReference type="ChEBI" id="CHEBI:30616"/>
    </ligand>
</feature>
<feature type="active site" evidence="9">
    <location>
        <position position="38"/>
    </location>
</feature>
<dbReference type="GO" id="GO:0005829">
    <property type="term" value="C:cytosol"/>
    <property type="evidence" value="ECO:0007669"/>
    <property type="project" value="TreeGrafter"/>
</dbReference>
<dbReference type="GO" id="GO:0005524">
    <property type="term" value="F:ATP binding"/>
    <property type="evidence" value="ECO:0007669"/>
    <property type="project" value="UniProtKB-UniRule"/>
</dbReference>
<comment type="similarity">
    <text evidence="9">Belongs to the dethiobiotin synthetase family.</text>
</comment>
<feature type="binding site" evidence="9">
    <location>
        <position position="17"/>
    </location>
    <ligand>
        <name>Mg(2+)</name>
        <dbReference type="ChEBI" id="CHEBI:18420"/>
    </ligand>
</feature>
<dbReference type="GO" id="GO:0004141">
    <property type="term" value="F:dethiobiotin synthase activity"/>
    <property type="evidence" value="ECO:0007669"/>
    <property type="project" value="UniProtKB-UniRule"/>
</dbReference>
<feature type="binding site" evidence="9">
    <location>
        <position position="55"/>
    </location>
    <ligand>
        <name>Mg(2+)</name>
        <dbReference type="ChEBI" id="CHEBI:18420"/>
    </ligand>
</feature>
<dbReference type="PIRSF" id="PIRSF006755">
    <property type="entry name" value="DTB_synth"/>
    <property type="match status" value="1"/>
</dbReference>
<keyword evidence="5 9" id="KW-0093">Biotin biosynthesis</keyword>
<dbReference type="HAMAP" id="MF_00336">
    <property type="entry name" value="BioD"/>
    <property type="match status" value="1"/>
</dbReference>
<dbReference type="EMBL" id="FUWR01000007">
    <property type="protein sequence ID" value="SJZ80104.1"/>
    <property type="molecule type" value="Genomic_DNA"/>
</dbReference>
<name>A0A1T4NLM0_9BACT</name>
<comment type="catalytic activity">
    <reaction evidence="8">
        <text>(7R,8S)-8-amino-7-(carboxyamino)nonanoate + ATP = (4R,5S)-dethiobiotin + ADP + phosphate + H(+)</text>
        <dbReference type="Rhea" id="RHEA:63684"/>
        <dbReference type="ChEBI" id="CHEBI:15378"/>
        <dbReference type="ChEBI" id="CHEBI:30616"/>
        <dbReference type="ChEBI" id="CHEBI:43474"/>
        <dbReference type="ChEBI" id="CHEBI:149470"/>
        <dbReference type="ChEBI" id="CHEBI:149473"/>
        <dbReference type="ChEBI" id="CHEBI:456216"/>
    </reaction>
</comment>
<proteinExistence type="inferred from homology"/>
<dbReference type="GO" id="GO:0042803">
    <property type="term" value="F:protein homodimerization activity"/>
    <property type="evidence" value="ECO:0007669"/>
    <property type="project" value="UniProtKB-ARBA"/>
</dbReference>
<dbReference type="EC" id="6.3.3.3" evidence="9"/>
<dbReference type="InterPro" id="IPR027417">
    <property type="entry name" value="P-loop_NTPase"/>
</dbReference>
<keyword evidence="4 9" id="KW-0547">Nucleotide-binding</keyword>
<dbReference type="AlphaFoldDB" id="A0A1T4NLM0"/>
<evidence type="ECO:0000313" key="11">
    <source>
        <dbReference type="Proteomes" id="UP000190102"/>
    </source>
</evidence>
<sequence>MSNGLFITGTDTGVGKTIVAATLARILRLRGVNVGVMKPVTSGCVERNGELISEDAELLAWAAGVDCTDDVAPYCLRQPISPVEAAQLDGVKIDFSAIVASYRRLSAQHEFVIVEGAGGLMVPLNGGLLIADLVKQLDLPLLVVARPNLGTINHSVLTCFAAGQMDIEVKGVMVNRFPANPNLAEKGASHQIGSLCGAPILGIWDDLPGSQEEIVERLAEQFNNDPKSDIILRVLGGTEDSDCGAAATSEGCSSCGCSGSCGGE</sequence>
<dbReference type="CDD" id="cd03109">
    <property type="entry name" value="DTBS"/>
    <property type="match status" value="1"/>
</dbReference>
<dbReference type="Pfam" id="PF13500">
    <property type="entry name" value="AAA_26"/>
    <property type="match status" value="1"/>
</dbReference>
<keyword evidence="11" id="KW-1185">Reference proteome</keyword>
<dbReference type="Gene3D" id="3.40.50.300">
    <property type="entry name" value="P-loop containing nucleotide triphosphate hydrolases"/>
    <property type="match status" value="1"/>
</dbReference>
<gene>
    <name evidence="9" type="primary">bioD</name>
    <name evidence="10" type="ORF">SAMN02745119_01683</name>
</gene>
<evidence type="ECO:0000256" key="1">
    <source>
        <dbReference type="ARBA" id="ARBA00022490"/>
    </source>
</evidence>
<evidence type="ECO:0000256" key="7">
    <source>
        <dbReference type="ARBA" id="ARBA00022842"/>
    </source>
</evidence>
<comment type="cofactor">
    <cofactor evidence="9">
        <name>Mg(2+)</name>
        <dbReference type="ChEBI" id="CHEBI:18420"/>
    </cofactor>
</comment>
<evidence type="ECO:0000256" key="2">
    <source>
        <dbReference type="ARBA" id="ARBA00022598"/>
    </source>
</evidence>
<evidence type="ECO:0000256" key="5">
    <source>
        <dbReference type="ARBA" id="ARBA00022756"/>
    </source>
</evidence>
<dbReference type="SUPFAM" id="SSF52540">
    <property type="entry name" value="P-loop containing nucleoside triphosphate hydrolases"/>
    <property type="match status" value="1"/>
</dbReference>
<dbReference type="InterPro" id="IPR004472">
    <property type="entry name" value="DTB_synth_BioD"/>
</dbReference>
<comment type="catalytic activity">
    <reaction evidence="9">
        <text>(7R,8S)-7,8-diammoniononanoate + CO2 + ATP = (4R,5S)-dethiobiotin + ADP + phosphate + 3 H(+)</text>
        <dbReference type="Rhea" id="RHEA:15805"/>
        <dbReference type="ChEBI" id="CHEBI:15378"/>
        <dbReference type="ChEBI" id="CHEBI:16526"/>
        <dbReference type="ChEBI" id="CHEBI:30616"/>
        <dbReference type="ChEBI" id="CHEBI:43474"/>
        <dbReference type="ChEBI" id="CHEBI:149469"/>
        <dbReference type="ChEBI" id="CHEBI:149473"/>
        <dbReference type="ChEBI" id="CHEBI:456216"/>
        <dbReference type="EC" id="6.3.3.3"/>
    </reaction>
</comment>
<dbReference type="GO" id="GO:0009102">
    <property type="term" value="P:biotin biosynthetic process"/>
    <property type="evidence" value="ECO:0007669"/>
    <property type="project" value="UniProtKB-UniRule"/>
</dbReference>
<dbReference type="OrthoDB" id="9802097at2"/>
<organism evidence="10 11">
    <name type="scientific">Trichlorobacter thiogenes</name>
    <dbReference type="NCBI Taxonomy" id="115783"/>
    <lineage>
        <taxon>Bacteria</taxon>
        <taxon>Pseudomonadati</taxon>
        <taxon>Thermodesulfobacteriota</taxon>
        <taxon>Desulfuromonadia</taxon>
        <taxon>Geobacterales</taxon>
        <taxon>Geobacteraceae</taxon>
        <taxon>Trichlorobacter</taxon>
    </lineage>
</organism>
<comment type="subunit">
    <text evidence="9">Homodimer.</text>
</comment>
<dbReference type="UniPathway" id="UPA00078">
    <property type="reaction ID" value="UER00161"/>
</dbReference>
<keyword evidence="6 9" id="KW-0067">ATP-binding</keyword>
<keyword evidence="2 9" id="KW-0436">Ligase</keyword>
<evidence type="ECO:0000313" key="10">
    <source>
        <dbReference type="EMBL" id="SJZ80104.1"/>
    </source>
</evidence>
<dbReference type="Proteomes" id="UP000190102">
    <property type="component" value="Unassembled WGS sequence"/>
</dbReference>
<feature type="binding site" evidence="9">
    <location>
        <position position="115"/>
    </location>
    <ligand>
        <name>Mg(2+)</name>
        <dbReference type="ChEBI" id="CHEBI:18420"/>
    </ligand>
</feature>
<dbReference type="PANTHER" id="PTHR43210:SF2">
    <property type="entry name" value="ATP-DEPENDENT DETHIOBIOTIN SYNTHETASE BIOD 2"/>
    <property type="match status" value="1"/>
</dbReference>
<dbReference type="NCBIfam" id="TIGR00347">
    <property type="entry name" value="bioD"/>
    <property type="match status" value="1"/>
</dbReference>
<feature type="binding site" evidence="9">
    <location>
        <begin position="115"/>
        <end position="118"/>
    </location>
    <ligand>
        <name>ATP</name>
        <dbReference type="ChEBI" id="CHEBI:30616"/>
    </ligand>
</feature>
<evidence type="ECO:0000256" key="3">
    <source>
        <dbReference type="ARBA" id="ARBA00022723"/>
    </source>
</evidence>
<feature type="binding site" evidence="9">
    <location>
        <position position="55"/>
    </location>
    <ligand>
        <name>ATP</name>
        <dbReference type="ChEBI" id="CHEBI:30616"/>
    </ligand>
</feature>
<evidence type="ECO:0000256" key="6">
    <source>
        <dbReference type="ARBA" id="ARBA00022840"/>
    </source>
</evidence>
<feature type="binding site" evidence="9">
    <location>
        <position position="42"/>
    </location>
    <ligand>
        <name>substrate</name>
    </ligand>
</feature>
<evidence type="ECO:0000256" key="9">
    <source>
        <dbReference type="HAMAP-Rule" id="MF_00336"/>
    </source>
</evidence>
<keyword evidence="3 9" id="KW-0479">Metal-binding</keyword>
<dbReference type="GO" id="GO:0000287">
    <property type="term" value="F:magnesium ion binding"/>
    <property type="evidence" value="ECO:0007669"/>
    <property type="project" value="UniProtKB-UniRule"/>
</dbReference>
<protein>
    <recommendedName>
        <fullName evidence="9">ATP-dependent dethiobiotin synthetase BioD</fullName>
        <ecNumber evidence="9">6.3.3.3</ecNumber>
    </recommendedName>
    <alternativeName>
        <fullName evidence="9">DTB synthetase</fullName>
        <shortName evidence="9">DTBS</shortName>
    </alternativeName>
    <alternativeName>
        <fullName evidence="9">Dethiobiotin synthase</fullName>
    </alternativeName>
</protein>
<comment type="subcellular location">
    <subcellularLocation>
        <location evidence="9">Cytoplasm</location>
    </subcellularLocation>
</comment>
<keyword evidence="7 9" id="KW-0460">Magnesium</keyword>
<dbReference type="RefSeq" id="WP_078789980.1">
    <property type="nucleotide sequence ID" value="NZ_FUWR01000007.1"/>
</dbReference>
<keyword evidence="1 9" id="KW-0963">Cytoplasm</keyword>
<dbReference type="FunFam" id="3.40.50.300:FF:000292">
    <property type="entry name" value="ATP-dependent dethiobiotin synthetase BioD"/>
    <property type="match status" value="1"/>
</dbReference>
<reference evidence="11" key="1">
    <citation type="submission" date="2017-02" db="EMBL/GenBank/DDBJ databases">
        <authorList>
            <person name="Varghese N."/>
            <person name="Submissions S."/>
        </authorList>
    </citation>
    <scope>NUCLEOTIDE SEQUENCE [LARGE SCALE GENOMIC DNA]</scope>
    <source>
        <strain evidence="11">ATCC BAA-34</strain>
    </source>
</reference>
<evidence type="ECO:0000256" key="8">
    <source>
        <dbReference type="ARBA" id="ARBA00047386"/>
    </source>
</evidence>
<dbReference type="PANTHER" id="PTHR43210">
    <property type="entry name" value="DETHIOBIOTIN SYNTHETASE"/>
    <property type="match status" value="1"/>
</dbReference>
<comment type="pathway">
    <text evidence="9">Cofactor biosynthesis; biotin biosynthesis; biotin from 7,8-diaminononanoate: step 1/2.</text>
</comment>
<comment type="caution">
    <text evidence="9">Lacks conserved residue(s) required for the propagation of feature annotation.</text>
</comment>
<feature type="binding site" evidence="9">
    <location>
        <begin position="175"/>
        <end position="176"/>
    </location>
    <ligand>
        <name>ATP</name>
        <dbReference type="ChEBI" id="CHEBI:30616"/>
    </ligand>
</feature>